<accession>A0AA47NSE2</accession>
<keyword evidence="4" id="KW-1185">Reference proteome</keyword>
<dbReference type="GO" id="GO:0045494">
    <property type="term" value="P:photoreceptor cell maintenance"/>
    <property type="evidence" value="ECO:0007669"/>
    <property type="project" value="InterPro"/>
</dbReference>
<keyword evidence="1" id="KW-0812">Transmembrane</keyword>
<dbReference type="Gene3D" id="3.40.30.10">
    <property type="entry name" value="Glutaredoxin"/>
    <property type="match status" value="1"/>
</dbReference>
<sequence>MAATGRFCDGSMSENVRGPKLYTCTKFHAFMKKGTIHTETTAFPCPCPVVGALAFGVLLFIMVDLFLDRVLVKNNWDQDELNTEREIIGTLENRILMLFFACASCEKCREFVPILNDFFKRLKDPFYIENPALLALVYISLDQTEEQQENFLKELHKKTLFVAFKDSYRKELQAKFDVIHPPTVVVLRPDGSVLSANAVDDIRRLGADCFRNWQESAQLVERSFMLNEEYDDLNLRSATDPIRRLKYKTEDDKRRKKWWNFWGKGKYETEEQEEERAAGHKGESPFNMVDLFHGHVLVKNNRNQDELDRTGDCPALHVKTHVPLLQDFHKHLTDEFYVDRSAQLLGQVRSTAAKLSLRAAKYRDLQLSLDRFAAECKAAGMRISTSKSESMVLNWTRMECTLRGGRIGVVSAVMRTLQGSVVVKRELSRKAKLSIYRSIFIPSPMLWIVTERIRSRVQADEMSFLCRVAGLSLRDRVRSSVIREELETMFDVEEVPTVVVLLPDCSVLSLNAVQEICSLGPRCYRN</sequence>
<dbReference type="InterPro" id="IPR029520">
    <property type="entry name" value="RdCVF"/>
</dbReference>
<evidence type="ECO:0000313" key="3">
    <source>
        <dbReference type="EMBL" id="KAK0136656.1"/>
    </source>
</evidence>
<comment type="caution">
    <text evidence="3">The sequence shown here is derived from an EMBL/GenBank/DDBJ whole genome shotgun (WGS) entry which is preliminary data.</text>
</comment>
<evidence type="ECO:0000259" key="2">
    <source>
        <dbReference type="Pfam" id="PF13905"/>
    </source>
</evidence>
<gene>
    <name evidence="3" type="primary">nxnl1</name>
    <name evidence="3" type="ORF">N1851_027159</name>
</gene>
<keyword evidence="1" id="KW-1133">Transmembrane helix</keyword>
<dbReference type="EMBL" id="JAOPHQ010005134">
    <property type="protein sequence ID" value="KAK0136656.1"/>
    <property type="molecule type" value="Genomic_DNA"/>
</dbReference>
<name>A0AA47NSE2_MERPO</name>
<proteinExistence type="predicted"/>
<evidence type="ECO:0000313" key="4">
    <source>
        <dbReference type="Proteomes" id="UP001174136"/>
    </source>
</evidence>
<evidence type="ECO:0000256" key="1">
    <source>
        <dbReference type="SAM" id="Phobius"/>
    </source>
</evidence>
<dbReference type="AlphaFoldDB" id="A0AA47NSE2"/>
<dbReference type="Proteomes" id="UP001174136">
    <property type="component" value="Unassembled WGS sequence"/>
</dbReference>
<feature type="transmembrane region" description="Helical" evidence="1">
    <location>
        <begin position="49"/>
        <end position="67"/>
    </location>
</feature>
<organism evidence="3 4">
    <name type="scientific">Merluccius polli</name>
    <name type="common">Benguela hake</name>
    <name type="synonym">Merluccius cadenati</name>
    <dbReference type="NCBI Taxonomy" id="89951"/>
    <lineage>
        <taxon>Eukaryota</taxon>
        <taxon>Metazoa</taxon>
        <taxon>Chordata</taxon>
        <taxon>Craniata</taxon>
        <taxon>Vertebrata</taxon>
        <taxon>Euteleostomi</taxon>
        <taxon>Actinopterygii</taxon>
        <taxon>Neopterygii</taxon>
        <taxon>Teleostei</taxon>
        <taxon>Neoteleostei</taxon>
        <taxon>Acanthomorphata</taxon>
        <taxon>Zeiogadaria</taxon>
        <taxon>Gadariae</taxon>
        <taxon>Gadiformes</taxon>
        <taxon>Gadoidei</taxon>
        <taxon>Merlucciidae</taxon>
        <taxon>Merluccius</taxon>
    </lineage>
</organism>
<protein>
    <submittedName>
        <fullName evidence="3">Nucleoredoxin-like protein 1</fullName>
    </submittedName>
</protein>
<feature type="domain" description="Thioredoxin-like fold" evidence="2">
    <location>
        <begin position="93"/>
        <end position="193"/>
    </location>
</feature>
<dbReference type="InterPro" id="IPR036249">
    <property type="entry name" value="Thioredoxin-like_sf"/>
</dbReference>
<reference evidence="3" key="1">
    <citation type="journal article" date="2023" name="Front. Mar. Sci.">
        <title>A new Merluccius polli reference genome to investigate the effects of global change in West African waters.</title>
        <authorList>
            <person name="Mateo J.L."/>
            <person name="Blanco-Fernandez C."/>
            <person name="Garcia-Vazquez E."/>
            <person name="Machado-Schiaffino G."/>
        </authorList>
    </citation>
    <scope>NUCLEOTIDE SEQUENCE</scope>
    <source>
        <strain evidence="3">C29</strain>
        <tissue evidence="3">Fin</tissue>
    </source>
</reference>
<dbReference type="PANTHER" id="PTHR47109:SF1">
    <property type="entry name" value="NUCLEOREDOXIN-LIKE PROTEIN 1"/>
    <property type="match status" value="1"/>
</dbReference>
<dbReference type="GO" id="GO:0005739">
    <property type="term" value="C:mitochondrion"/>
    <property type="evidence" value="ECO:0007669"/>
    <property type="project" value="TreeGrafter"/>
</dbReference>
<dbReference type="InterPro" id="IPR012336">
    <property type="entry name" value="Thioredoxin-like_fold"/>
</dbReference>
<dbReference type="Pfam" id="PF13905">
    <property type="entry name" value="Thioredoxin_8"/>
    <property type="match status" value="1"/>
</dbReference>
<dbReference type="SUPFAM" id="SSF52833">
    <property type="entry name" value="Thioredoxin-like"/>
    <property type="match status" value="1"/>
</dbReference>
<dbReference type="PANTHER" id="PTHR47109">
    <property type="entry name" value="NUCLEOREDOXIN-LIKE PROTEIN 1"/>
    <property type="match status" value="1"/>
</dbReference>
<keyword evidence="1" id="KW-0472">Membrane</keyword>